<dbReference type="PROSITE" id="PS51819">
    <property type="entry name" value="VOC"/>
    <property type="match status" value="1"/>
</dbReference>
<dbReference type="Gene3D" id="3.30.720.120">
    <property type="match status" value="1"/>
</dbReference>
<dbReference type="Proteomes" id="UP000766570">
    <property type="component" value="Unassembled WGS sequence"/>
</dbReference>
<evidence type="ECO:0000313" key="3">
    <source>
        <dbReference type="EMBL" id="MBP2373144.1"/>
    </source>
</evidence>
<comment type="caution">
    <text evidence="3">The sequence shown here is derived from an EMBL/GenBank/DDBJ whole genome shotgun (WGS) entry which is preliminary data.</text>
</comment>
<evidence type="ECO:0000256" key="1">
    <source>
        <dbReference type="SAM" id="MobiDB-lite"/>
    </source>
</evidence>
<protein>
    <submittedName>
        <fullName evidence="3">Glyoxalase superfamily protein PhnB</fullName>
    </submittedName>
</protein>
<organism evidence="3 4">
    <name type="scientific">Paeniglutamicibacter psychrophenolicus</name>
    <dbReference type="NCBI Taxonomy" id="257454"/>
    <lineage>
        <taxon>Bacteria</taxon>
        <taxon>Bacillati</taxon>
        <taxon>Actinomycetota</taxon>
        <taxon>Actinomycetes</taxon>
        <taxon>Micrococcales</taxon>
        <taxon>Micrococcaceae</taxon>
        <taxon>Paeniglutamicibacter</taxon>
    </lineage>
</organism>
<dbReference type="Pfam" id="PF00903">
    <property type="entry name" value="Glyoxalase"/>
    <property type="match status" value="1"/>
</dbReference>
<evidence type="ECO:0000259" key="2">
    <source>
        <dbReference type="PROSITE" id="PS51819"/>
    </source>
</evidence>
<sequence>MERQATIHATKGKPIMSPEPTTTAATGKHTTNGVPNGYTSLTPFIVVEPAQAAIEFYREVFGATVLSVMPGAPKEDGSPTVSHAELDFGNGFLQLSDPQPGYGLVVADAQHTNNSIAVYVQDVDAVFARALERGATAVEQPADFVSGDRFATFVDAFGRRWNVMTRVEDLSREESEHRVTAWLQTFNASGTE</sequence>
<dbReference type="RefSeq" id="WP_425355033.1">
    <property type="nucleotide sequence ID" value="NZ_BAAAMI010000019.1"/>
</dbReference>
<feature type="compositionally biased region" description="Low complexity" evidence="1">
    <location>
        <begin position="21"/>
        <end position="31"/>
    </location>
</feature>
<feature type="domain" description="VOC" evidence="2">
    <location>
        <begin position="37"/>
        <end position="166"/>
    </location>
</feature>
<proteinExistence type="predicted"/>
<dbReference type="PANTHER" id="PTHR34109:SF1">
    <property type="entry name" value="VOC DOMAIN-CONTAINING PROTEIN"/>
    <property type="match status" value="1"/>
</dbReference>
<dbReference type="InterPro" id="IPR004360">
    <property type="entry name" value="Glyas_Fos-R_dOase_dom"/>
</dbReference>
<accession>A0ABS4WAA8</accession>
<dbReference type="SUPFAM" id="SSF54593">
    <property type="entry name" value="Glyoxalase/Bleomycin resistance protein/Dihydroxybiphenyl dioxygenase"/>
    <property type="match status" value="1"/>
</dbReference>
<feature type="region of interest" description="Disordered" evidence="1">
    <location>
        <begin position="1"/>
        <end position="31"/>
    </location>
</feature>
<dbReference type="InterPro" id="IPR029068">
    <property type="entry name" value="Glyas_Bleomycin-R_OHBP_Dase"/>
</dbReference>
<dbReference type="PANTHER" id="PTHR34109">
    <property type="entry name" value="BNAUNNG04460D PROTEIN-RELATED"/>
    <property type="match status" value="1"/>
</dbReference>
<evidence type="ECO:0000313" key="4">
    <source>
        <dbReference type="Proteomes" id="UP000766570"/>
    </source>
</evidence>
<keyword evidence="4" id="KW-1185">Reference proteome</keyword>
<name>A0ABS4WAA8_9MICC</name>
<dbReference type="EMBL" id="JAGIOE010000001">
    <property type="protein sequence ID" value="MBP2373144.1"/>
    <property type="molecule type" value="Genomic_DNA"/>
</dbReference>
<gene>
    <name evidence="3" type="ORF">JOF46_001056</name>
</gene>
<dbReference type="InterPro" id="IPR037523">
    <property type="entry name" value="VOC_core"/>
</dbReference>
<dbReference type="Gene3D" id="3.30.720.110">
    <property type="match status" value="1"/>
</dbReference>
<reference evidence="3 4" key="1">
    <citation type="submission" date="2021-03" db="EMBL/GenBank/DDBJ databases">
        <title>Sequencing the genomes of 1000 actinobacteria strains.</title>
        <authorList>
            <person name="Klenk H.-P."/>
        </authorList>
    </citation>
    <scope>NUCLEOTIDE SEQUENCE [LARGE SCALE GENOMIC DNA]</scope>
    <source>
        <strain evidence="3 4">DSM 15454</strain>
    </source>
</reference>